<organism evidence="5">
    <name type="scientific">Trypanosoma vivax (strain Y486)</name>
    <dbReference type="NCBI Taxonomy" id="1055687"/>
    <lineage>
        <taxon>Eukaryota</taxon>
        <taxon>Discoba</taxon>
        <taxon>Euglenozoa</taxon>
        <taxon>Kinetoplastea</taxon>
        <taxon>Metakinetoplastina</taxon>
        <taxon>Trypanosomatida</taxon>
        <taxon>Trypanosomatidae</taxon>
        <taxon>Trypanosoma</taxon>
        <taxon>Duttonella</taxon>
    </lineage>
</organism>
<dbReference type="GO" id="GO:0050660">
    <property type="term" value="F:flavin adenine dinucleotide binding"/>
    <property type="evidence" value="ECO:0007669"/>
    <property type="project" value="TreeGrafter"/>
</dbReference>
<evidence type="ECO:0000313" key="5">
    <source>
        <dbReference type="EMBL" id="CCC52502.1"/>
    </source>
</evidence>
<dbReference type="SUPFAM" id="SSF52343">
    <property type="entry name" value="Ferredoxin reductase-like, C-terminal NADP-linked domain"/>
    <property type="match status" value="1"/>
</dbReference>
<dbReference type="PANTHER" id="PTHR19384:SF128">
    <property type="entry name" value="NADPH OXIDOREDUCTASE A"/>
    <property type="match status" value="1"/>
</dbReference>
<dbReference type="VEuPathDB" id="TriTrypDB:TvY486_1015440"/>
<dbReference type="InterPro" id="IPR019180">
    <property type="entry name" value="Oxidoreductase-like_N"/>
</dbReference>
<dbReference type="PRINTS" id="PR00371">
    <property type="entry name" value="FPNCR"/>
</dbReference>
<sequence>MRHGALRRPREPGPDECCGSGCTRCVWDVYFDQVMKYNESTRNTETEKLLPEDDTMSTVSSGSSCEDAEDRFQDYVGSVVVKYIVAPGEDVAYMDTEKAASKILGRYAKVEDVHLLKCSAAESPTDPTVGNCIRVMDVFILNSDIPNGSAKPELPLPGDVVDVFVPNDFDAGSSGSIREVERLCKRSGIDPSQWCELHQSPFVPPNHFPPWLPHRCPIQIRTLLAYFVDIGSCSYLLRPTFLQALLRVATSHKGIHPTATAEDVEKGMELLKACASNEVSPFIFKTIVNDGKPLCFPRLLDVLDVFSFVNFPIARLLEVSGPLRPRKFSVVDHTCGGGSHRQHLKSVQLCIRGVDVLEVSNVESPAICNDAVHSFSRLLCDAVSRRCLAGEVKQNAFNGHVSHPLCNFRARHSRTPLYLGMEQFGKSLFAKELASCVAPAMLQKKVIPPVSMLILVGAGTGMAPLMSAINELTRHYRSATEGGQLLANPWVIYGARTFSELVFHQELQRALEVGIVSRYDVALSRNNTGTCPKYITDVLELQARTVKTELVERGARLFACGPVEALRSLRERLKNSILSSEDDDGSAREQRIRFMEEKKQLMFDVWSTVNIFE</sequence>
<protein>
    <submittedName>
        <fullName evidence="5">Putative oxidoreductase-protein</fullName>
    </submittedName>
</protein>
<dbReference type="SUPFAM" id="SSF63380">
    <property type="entry name" value="Riboflavin synthase domain-like"/>
    <property type="match status" value="1"/>
</dbReference>
<dbReference type="AlphaFoldDB" id="G0U4Y7"/>
<comment type="cofactor">
    <cofactor evidence="1">
        <name>FMN</name>
        <dbReference type="ChEBI" id="CHEBI:58210"/>
    </cofactor>
</comment>
<evidence type="ECO:0000256" key="3">
    <source>
        <dbReference type="ARBA" id="ARBA00022643"/>
    </source>
</evidence>
<dbReference type="EMBL" id="HE573026">
    <property type="protein sequence ID" value="CCC52502.1"/>
    <property type="molecule type" value="Genomic_DNA"/>
</dbReference>
<feature type="domain" description="Oxidoreductase-like" evidence="4">
    <location>
        <begin position="8"/>
        <end position="44"/>
    </location>
</feature>
<keyword evidence="2" id="KW-0285">Flavoprotein</keyword>
<dbReference type="PANTHER" id="PTHR19384">
    <property type="entry name" value="NITRIC OXIDE SYNTHASE-RELATED"/>
    <property type="match status" value="1"/>
</dbReference>
<gene>
    <name evidence="5" type="ORF">TVY486_1015440</name>
</gene>
<dbReference type="Gene3D" id="3.40.50.80">
    <property type="entry name" value="Nucleotide-binding domain of ferredoxin-NADP reductase (FNR) module"/>
    <property type="match status" value="1"/>
</dbReference>
<dbReference type="GO" id="GO:0005829">
    <property type="term" value="C:cytosol"/>
    <property type="evidence" value="ECO:0007669"/>
    <property type="project" value="TreeGrafter"/>
</dbReference>
<name>G0U4Y7_TRYVY</name>
<dbReference type="InterPro" id="IPR039261">
    <property type="entry name" value="FNR_nucleotide-bd"/>
</dbReference>
<evidence type="ECO:0000256" key="1">
    <source>
        <dbReference type="ARBA" id="ARBA00001917"/>
    </source>
</evidence>
<keyword evidence="3" id="KW-0288">FMN</keyword>
<reference evidence="5" key="1">
    <citation type="journal article" date="2012" name="Proc. Natl. Acad. Sci. U.S.A.">
        <title>Antigenic diversity is generated by distinct evolutionary mechanisms in African trypanosome species.</title>
        <authorList>
            <person name="Jackson A.P."/>
            <person name="Berry A."/>
            <person name="Aslett M."/>
            <person name="Allison H.C."/>
            <person name="Burton P."/>
            <person name="Vavrova-Anderson J."/>
            <person name="Brown R."/>
            <person name="Browne H."/>
            <person name="Corton N."/>
            <person name="Hauser H."/>
            <person name="Gamble J."/>
            <person name="Gilderthorp R."/>
            <person name="Marcello L."/>
            <person name="McQuillan J."/>
            <person name="Otto T.D."/>
            <person name="Quail M.A."/>
            <person name="Sanders M.J."/>
            <person name="van Tonder A."/>
            <person name="Ginger M.L."/>
            <person name="Field M.C."/>
            <person name="Barry J.D."/>
            <person name="Hertz-Fowler C."/>
            <person name="Berriman M."/>
        </authorList>
    </citation>
    <scope>NUCLEOTIDE SEQUENCE</scope>
    <source>
        <strain evidence="5">Y486</strain>
    </source>
</reference>
<dbReference type="GO" id="GO:0010181">
    <property type="term" value="F:FMN binding"/>
    <property type="evidence" value="ECO:0007669"/>
    <property type="project" value="TreeGrafter"/>
</dbReference>
<dbReference type="InterPro" id="IPR017938">
    <property type="entry name" value="Riboflavin_synthase-like_b-brl"/>
</dbReference>
<dbReference type="Pfam" id="PF09791">
    <property type="entry name" value="Oxidored-like"/>
    <property type="match status" value="1"/>
</dbReference>
<dbReference type="GO" id="GO:0016491">
    <property type="term" value="F:oxidoreductase activity"/>
    <property type="evidence" value="ECO:0007669"/>
    <property type="project" value="InterPro"/>
</dbReference>
<dbReference type="InterPro" id="IPR023173">
    <property type="entry name" value="NADPH_Cyt_P450_Rdtase_alpha"/>
</dbReference>
<dbReference type="InterPro" id="IPR001709">
    <property type="entry name" value="Flavoprot_Pyr_Nucl_cyt_Rdtase"/>
</dbReference>
<accession>G0U4Y7</accession>
<proteinExistence type="predicted"/>
<dbReference type="Gene3D" id="1.20.990.10">
    <property type="entry name" value="NADPH-cytochrome p450 Reductase, Chain A, domain 3"/>
    <property type="match status" value="1"/>
</dbReference>
<evidence type="ECO:0000256" key="2">
    <source>
        <dbReference type="ARBA" id="ARBA00022630"/>
    </source>
</evidence>
<evidence type="ECO:0000259" key="4">
    <source>
        <dbReference type="Pfam" id="PF09791"/>
    </source>
</evidence>